<evidence type="ECO:0000256" key="4">
    <source>
        <dbReference type="ARBA" id="ARBA00022801"/>
    </source>
</evidence>
<dbReference type="AlphaFoldDB" id="A0A4Y1RNT0"/>
<accession>A0A4Y1RNT0</accession>
<feature type="domain" description="Ubiquitin-like protease family profile" evidence="8">
    <location>
        <begin position="95"/>
        <end position="559"/>
    </location>
</feature>
<dbReference type="Pfam" id="PF25352">
    <property type="entry name" value="PH_ULP"/>
    <property type="match status" value="1"/>
</dbReference>
<keyword evidence="3" id="KW-0833">Ubl conjugation pathway</keyword>
<comment type="similarity">
    <text evidence="1">Belongs to the peptidase C48 family.</text>
</comment>
<keyword evidence="4" id="KW-0378">Hydrolase</keyword>
<feature type="compositionally biased region" description="Basic and acidic residues" evidence="7">
    <location>
        <begin position="409"/>
        <end position="430"/>
    </location>
</feature>
<feature type="compositionally biased region" description="Polar residues" evidence="7">
    <location>
        <begin position="302"/>
        <end position="318"/>
    </location>
</feature>
<dbReference type="Gene3D" id="3.30.310.130">
    <property type="entry name" value="Ubiquitin-related"/>
    <property type="match status" value="1"/>
</dbReference>
<name>A0A4Y1RNT0_PRUDU</name>
<protein>
    <submittedName>
        <fullName evidence="9">Cysteine proteinases superfamily protein</fullName>
    </submittedName>
</protein>
<dbReference type="SUPFAM" id="SSF54001">
    <property type="entry name" value="Cysteine proteinases"/>
    <property type="match status" value="1"/>
</dbReference>
<gene>
    <name evidence="9" type="ORF">Prudu_016739</name>
</gene>
<dbReference type="InterPro" id="IPR003653">
    <property type="entry name" value="Peptidase_C48_C"/>
</dbReference>
<feature type="compositionally biased region" description="Basic and acidic residues" evidence="7">
    <location>
        <begin position="378"/>
        <end position="399"/>
    </location>
</feature>
<keyword evidence="2" id="KW-0645">Protease</keyword>
<dbReference type="Pfam" id="PF02902">
    <property type="entry name" value="Peptidase_C48"/>
    <property type="match status" value="1"/>
</dbReference>
<feature type="region of interest" description="Disordered" evidence="7">
    <location>
        <begin position="530"/>
        <end position="559"/>
    </location>
</feature>
<evidence type="ECO:0000256" key="1">
    <source>
        <dbReference type="ARBA" id="ARBA00005234"/>
    </source>
</evidence>
<dbReference type="GO" id="GO:0008234">
    <property type="term" value="F:cysteine-type peptidase activity"/>
    <property type="evidence" value="ECO:0007669"/>
    <property type="project" value="UniProtKB-KW"/>
</dbReference>
<evidence type="ECO:0000256" key="5">
    <source>
        <dbReference type="ARBA" id="ARBA00022807"/>
    </source>
</evidence>
<evidence type="ECO:0000256" key="7">
    <source>
        <dbReference type="SAM" id="MobiDB-lite"/>
    </source>
</evidence>
<dbReference type="PANTHER" id="PTHR47764">
    <property type="entry name" value="UBIQUITIN-LIKE-SPECIFIC PROTEASE 2B-RELATED"/>
    <property type="match status" value="1"/>
</dbReference>
<evidence type="ECO:0000256" key="6">
    <source>
        <dbReference type="ARBA" id="ARBA00057729"/>
    </source>
</evidence>
<evidence type="ECO:0000313" key="9">
    <source>
        <dbReference type="EMBL" id="BBH05373.1"/>
    </source>
</evidence>
<organism evidence="9">
    <name type="scientific">Prunus dulcis</name>
    <name type="common">Almond</name>
    <name type="synonym">Amygdalus dulcis</name>
    <dbReference type="NCBI Taxonomy" id="3755"/>
    <lineage>
        <taxon>Eukaryota</taxon>
        <taxon>Viridiplantae</taxon>
        <taxon>Streptophyta</taxon>
        <taxon>Embryophyta</taxon>
        <taxon>Tracheophyta</taxon>
        <taxon>Spermatophyta</taxon>
        <taxon>Magnoliopsida</taxon>
        <taxon>eudicotyledons</taxon>
        <taxon>Gunneridae</taxon>
        <taxon>Pentapetalae</taxon>
        <taxon>rosids</taxon>
        <taxon>fabids</taxon>
        <taxon>Rosales</taxon>
        <taxon>Rosaceae</taxon>
        <taxon>Amygdaloideae</taxon>
        <taxon>Amygdaleae</taxon>
        <taxon>Prunus</taxon>
    </lineage>
</organism>
<feature type="region of interest" description="Disordered" evidence="7">
    <location>
        <begin position="378"/>
        <end position="516"/>
    </location>
</feature>
<dbReference type="FunFam" id="3.30.310.130:FF:000006">
    <property type="entry name" value="Probable ubiquitin-like-specific protease 2B"/>
    <property type="match status" value="1"/>
</dbReference>
<feature type="region of interest" description="Disordered" evidence="7">
    <location>
        <begin position="302"/>
        <end position="322"/>
    </location>
</feature>
<proteinExistence type="inferred from homology"/>
<dbReference type="PANTHER" id="PTHR47764:SF2">
    <property type="entry name" value="UBIQUITIN-LIKE PROTEASE FAMILY PROFILE DOMAIN-CONTAINING PROTEIN"/>
    <property type="match status" value="1"/>
</dbReference>
<evidence type="ECO:0000256" key="3">
    <source>
        <dbReference type="ARBA" id="ARBA00022786"/>
    </source>
</evidence>
<dbReference type="EMBL" id="AP019302">
    <property type="protein sequence ID" value="BBH05373.1"/>
    <property type="molecule type" value="Genomic_DNA"/>
</dbReference>
<dbReference type="GO" id="GO:0006508">
    <property type="term" value="P:proteolysis"/>
    <property type="evidence" value="ECO:0007669"/>
    <property type="project" value="UniProtKB-KW"/>
</dbReference>
<keyword evidence="5" id="KW-0788">Thiol protease</keyword>
<sequence length="559" mass="62097">MIKLRVISKDAPQEDIADGVSGFEELKIAVVEPYWSEKEERIASLNAKYLNAWVLLQDMGLETDEDDSPGQGHHFPNFDEPFEDVVYPKGEADAVSISKRDVDLLQPETFINDTIIDFYINFFFRKLADLDKDPSSVSDGRAAFQRVRKWTRKVDLFEKDYIFIPVNFNLHWSLIVICHPGEVPRLNDGDSGKSLKVPCILHMDSIKGSHTGLKNLIQSYLWEEWKERKKEASEEMSSKFHNLRFVPLEEDTENGEHFAFTPTGDSGFQQITGITSQTCGIPYTSRTYGAETSYDLGISAQEENGNIDSSPRPSNCASDHSEDLGVMEDHPVAEEDLGLSQKEEMDVNNPAMENVTCLTDGLVSAPGNPDASIIERSQDHDKVHDGNKSGGSQDHDKVHYNNGYGGSQDPDKVHEGNGKGSSQDHDKVHDGNGNGGSQDPNKVHDGNENGGSQDHDEVHNGAENEGSRDCDKVHDGNENEGSQDRVKVNDGNENGAPLSSCQENPDIPAYQDSNMVDNRTVSCDDVQMFDDDRMPEPQEQPAAKRLRLTQPLEGEKCVT</sequence>
<reference evidence="9" key="1">
    <citation type="journal article" date="2019" name="Science">
        <title>Mutation of a bHLH transcription factor allowed almond domestication.</title>
        <authorList>
            <person name="Sanchez-Perez R."/>
            <person name="Pavan S."/>
            <person name="Mazzeo R."/>
            <person name="Moldovan C."/>
            <person name="Aiese Cigliano R."/>
            <person name="Del Cueto J."/>
            <person name="Ricciardi F."/>
            <person name="Lotti C."/>
            <person name="Ricciardi L."/>
            <person name="Dicenta F."/>
            <person name="Lopez-Marques R.L."/>
            <person name="Lindberg Moller B."/>
        </authorList>
    </citation>
    <scope>NUCLEOTIDE SEQUENCE</scope>
</reference>
<comment type="function">
    <text evidence="6">Protease that catalyzes two essential functions in the SUMO pathway: processing of full-length SUMOs to their mature forms and deconjugation of SUMO from targeted proteins.</text>
</comment>
<dbReference type="PROSITE" id="PS50600">
    <property type="entry name" value="ULP_PROTEASE"/>
    <property type="match status" value="1"/>
</dbReference>
<evidence type="ECO:0000259" key="8">
    <source>
        <dbReference type="PROSITE" id="PS50600"/>
    </source>
</evidence>
<dbReference type="InterPro" id="IPR057375">
    <property type="entry name" value="ULP2A/B_PH"/>
</dbReference>
<feature type="compositionally biased region" description="Basic and acidic residues" evidence="7">
    <location>
        <begin position="441"/>
        <end position="490"/>
    </location>
</feature>
<evidence type="ECO:0000256" key="2">
    <source>
        <dbReference type="ARBA" id="ARBA00022670"/>
    </source>
</evidence>
<dbReference type="InterPro" id="IPR038765">
    <property type="entry name" value="Papain-like_cys_pep_sf"/>
</dbReference>